<comment type="subcellular location">
    <subcellularLocation>
        <location evidence="2">Cell membrane</location>
        <topology evidence="2">Single-pass membrane protein</topology>
    </subcellularLocation>
</comment>
<protein>
    <recommendedName>
        <fullName evidence="10">Flagellar protein FliL</fullName>
    </recommendedName>
</protein>
<accession>A0A3R9FHC4</accession>
<reference evidence="12" key="1">
    <citation type="submission" date="2018-12" db="EMBL/GenBank/DDBJ databases">
        <title>Bacillus chawlae sp. nov., Bacillus glennii sp. nov., and Bacillus saganii sp. nov. Isolated from the Vehicle Assembly Building at Kennedy Space Center where the Viking Spacecraft were Assembled.</title>
        <authorList>
            <person name="Seuylemezian A."/>
            <person name="Vaishampayan P."/>
        </authorList>
    </citation>
    <scope>NUCLEOTIDE SEQUENCE [LARGE SCALE GENOMIC DNA]</scope>
    <source>
        <strain evidence="12">DSM 13966</strain>
    </source>
</reference>
<evidence type="ECO:0000256" key="8">
    <source>
        <dbReference type="ARBA" id="ARBA00022989"/>
    </source>
</evidence>
<proteinExistence type="inferred from homology"/>
<dbReference type="NCBIfam" id="NF005826">
    <property type="entry name" value="PRK07718.1"/>
    <property type="match status" value="1"/>
</dbReference>
<dbReference type="GO" id="GO:0009425">
    <property type="term" value="C:bacterial-type flagellum basal body"/>
    <property type="evidence" value="ECO:0007669"/>
    <property type="project" value="InterPro"/>
</dbReference>
<dbReference type="PANTHER" id="PTHR35091">
    <property type="entry name" value="FLAGELLAR PROTEIN FLIL"/>
    <property type="match status" value="1"/>
</dbReference>
<evidence type="ECO:0000256" key="5">
    <source>
        <dbReference type="ARBA" id="ARBA00022500"/>
    </source>
</evidence>
<evidence type="ECO:0000256" key="7">
    <source>
        <dbReference type="ARBA" id="ARBA00022779"/>
    </source>
</evidence>
<sequence>MKNNKLVMIMTVMLVAILLVGTVSVVAVMKLTDADGEKEPSIEKVLEASVDIPEVTTNLASNDFIKISFKIETDSKKAKEELEKRDFQVKNLIIYELSEKKAEELQGKEGKMNLEDTLKSKINDLMQDGKVKKVYITGSILQ</sequence>
<evidence type="ECO:0000256" key="1">
    <source>
        <dbReference type="ARBA" id="ARBA00002254"/>
    </source>
</evidence>
<comment type="caution">
    <text evidence="11">The sequence shown here is derived from an EMBL/GenBank/DDBJ whole genome shotgun (WGS) entry which is preliminary data.</text>
</comment>
<feature type="transmembrane region" description="Helical" evidence="10">
    <location>
        <begin position="6"/>
        <end position="28"/>
    </location>
</feature>
<dbReference type="STRING" id="285983.UB32_13395"/>
<organism evidence="11 12">
    <name type="scientific">Mesobacillus subterraneus</name>
    <dbReference type="NCBI Taxonomy" id="285983"/>
    <lineage>
        <taxon>Bacteria</taxon>
        <taxon>Bacillati</taxon>
        <taxon>Bacillota</taxon>
        <taxon>Bacilli</taxon>
        <taxon>Bacillales</taxon>
        <taxon>Bacillaceae</taxon>
        <taxon>Mesobacillus</taxon>
    </lineage>
</organism>
<keyword evidence="6 10" id="KW-0812">Transmembrane</keyword>
<keyword evidence="8 10" id="KW-1133">Transmembrane helix</keyword>
<gene>
    <name evidence="11" type="primary">fliL</name>
    <name evidence="11" type="ORF">EJA10_06010</name>
</gene>
<dbReference type="GO" id="GO:0071978">
    <property type="term" value="P:bacterial-type flagellum-dependent swarming motility"/>
    <property type="evidence" value="ECO:0007669"/>
    <property type="project" value="TreeGrafter"/>
</dbReference>
<dbReference type="OrthoDB" id="2381796at2"/>
<evidence type="ECO:0000256" key="2">
    <source>
        <dbReference type="ARBA" id="ARBA00004162"/>
    </source>
</evidence>
<keyword evidence="11" id="KW-0966">Cell projection</keyword>
<keyword evidence="11" id="KW-0969">Cilium</keyword>
<keyword evidence="7 10" id="KW-0283">Flagellar rotation</keyword>
<keyword evidence="11" id="KW-0282">Flagellum</keyword>
<evidence type="ECO:0000256" key="9">
    <source>
        <dbReference type="ARBA" id="ARBA00023136"/>
    </source>
</evidence>
<evidence type="ECO:0000256" key="10">
    <source>
        <dbReference type="RuleBase" id="RU364125"/>
    </source>
</evidence>
<dbReference type="PANTHER" id="PTHR35091:SF2">
    <property type="entry name" value="FLAGELLAR PROTEIN FLIL"/>
    <property type="match status" value="1"/>
</dbReference>
<name>A0A3R9FHC4_9BACI</name>
<dbReference type="InterPro" id="IPR005503">
    <property type="entry name" value="FliL"/>
</dbReference>
<evidence type="ECO:0000313" key="11">
    <source>
        <dbReference type="EMBL" id="RSD28016.1"/>
    </source>
</evidence>
<evidence type="ECO:0000256" key="4">
    <source>
        <dbReference type="ARBA" id="ARBA00022475"/>
    </source>
</evidence>
<comment type="similarity">
    <text evidence="3 10">Belongs to the FliL family.</text>
</comment>
<keyword evidence="9 10" id="KW-0472">Membrane</keyword>
<dbReference type="RefSeq" id="WP_125479110.1">
    <property type="nucleotide sequence ID" value="NZ_RSFW01000009.1"/>
</dbReference>
<dbReference type="GO" id="GO:0006935">
    <property type="term" value="P:chemotaxis"/>
    <property type="evidence" value="ECO:0007669"/>
    <property type="project" value="UniProtKB-KW"/>
</dbReference>
<dbReference type="AlphaFoldDB" id="A0A3R9FHC4"/>
<evidence type="ECO:0000256" key="6">
    <source>
        <dbReference type="ARBA" id="ARBA00022692"/>
    </source>
</evidence>
<dbReference type="EMBL" id="RSFW01000009">
    <property type="protein sequence ID" value="RSD28016.1"/>
    <property type="molecule type" value="Genomic_DNA"/>
</dbReference>
<evidence type="ECO:0000256" key="3">
    <source>
        <dbReference type="ARBA" id="ARBA00008281"/>
    </source>
</evidence>
<keyword evidence="5 10" id="KW-0145">Chemotaxis</keyword>
<comment type="function">
    <text evidence="1 10">Controls the rotational direction of flagella during chemotaxis.</text>
</comment>
<dbReference type="Pfam" id="PF03748">
    <property type="entry name" value="FliL"/>
    <property type="match status" value="1"/>
</dbReference>
<keyword evidence="4 10" id="KW-1003">Cell membrane</keyword>
<evidence type="ECO:0000313" key="12">
    <source>
        <dbReference type="Proteomes" id="UP000279911"/>
    </source>
</evidence>
<dbReference type="Proteomes" id="UP000279911">
    <property type="component" value="Unassembled WGS sequence"/>
</dbReference>
<dbReference type="GO" id="GO:0005886">
    <property type="term" value="C:plasma membrane"/>
    <property type="evidence" value="ECO:0007669"/>
    <property type="project" value="UniProtKB-SubCell"/>
</dbReference>